<comment type="subcellular location">
    <subcellularLocation>
        <location evidence="1">Cytoplasm</location>
        <location evidence="1">Cytoskeleton</location>
        <location evidence="1">Cilium axoneme</location>
    </subcellularLocation>
</comment>
<dbReference type="Pfam" id="PF13855">
    <property type="entry name" value="LRR_8"/>
    <property type="match status" value="1"/>
</dbReference>
<dbReference type="InterPro" id="IPR032675">
    <property type="entry name" value="LRR_dom_sf"/>
</dbReference>
<dbReference type="InterPro" id="IPR001611">
    <property type="entry name" value="Leu-rich_rpt"/>
</dbReference>
<reference evidence="5 6" key="1">
    <citation type="submission" date="2023-05" db="EMBL/GenBank/DDBJ databases">
        <title>A 100% complete, gapless, phased diploid assembly of the Scenedesmus obliquus UTEX 3031 genome.</title>
        <authorList>
            <person name="Biondi T.C."/>
            <person name="Hanschen E.R."/>
            <person name="Kwon T."/>
            <person name="Eng W."/>
            <person name="Kruse C.P.S."/>
            <person name="Koehler S.I."/>
            <person name="Kunde Y."/>
            <person name="Gleasner C.D."/>
            <person name="You Mak K.T."/>
            <person name="Polle J."/>
            <person name="Hovde B.T."/>
            <person name="Starkenburg S.R."/>
        </authorList>
    </citation>
    <scope>NUCLEOTIDE SEQUENCE [LARGE SCALE GENOMIC DNA]</scope>
    <source>
        <strain evidence="5 6">DOE0152z</strain>
    </source>
</reference>
<feature type="chain" id="PRO_5047195249" description="Peptidase C1A papain C-terminal domain-containing protein" evidence="3">
    <location>
        <begin position="28"/>
        <end position="1172"/>
    </location>
</feature>
<dbReference type="Pfam" id="PF00112">
    <property type="entry name" value="Peptidase_C1"/>
    <property type="match status" value="1"/>
</dbReference>
<protein>
    <recommendedName>
        <fullName evidence="4">Peptidase C1A papain C-terminal domain-containing protein</fullName>
    </recommendedName>
</protein>
<keyword evidence="3" id="KW-0732">Signal</keyword>
<dbReference type="PROSITE" id="PS51450">
    <property type="entry name" value="LRR"/>
    <property type="match status" value="1"/>
</dbReference>
<dbReference type="SUPFAM" id="SSF52058">
    <property type="entry name" value="L domain-like"/>
    <property type="match status" value="2"/>
</dbReference>
<gene>
    <name evidence="5" type="ORF">OEZ85_011461</name>
</gene>
<evidence type="ECO:0000256" key="1">
    <source>
        <dbReference type="ARBA" id="ARBA00004430"/>
    </source>
</evidence>
<sequence length="1172" mass="126848">MTTAALLLLVAAVLLASTGPLLQPASAQGLGVAPDLLGAGAQATATAFEEFEDVLNLATVGGRGRGGRGSSGNIGGFSDARSFEQTQAAMYYIAGSSHTYLSPVIGKPRDQKSCLTCVAFAATEAVEMAVACAMHLDHTQLEGKGLTASPVSLYYCAPGGRSCNTGWDIPQALRNLVDAPQWLQPNVCMEKALAEEGLREAAVLNWPRMCRKAANQKACRTISRAQPLYTCSYKSLSSFYQIQQHIRRHGSVITRITIPNDWEVQFNSSKRTVKGLDTPAYKFNASAKAAYGHALTIVGFDNQNFTWTLLNSWGSGSDPDNLRVKGGITADGMVKVSMGLLGVAQPEETYGVTCEPSMGTSENLHGNMPWITDTNRRLLAQLPANQSQDGTCFNYTTRPGEDVAFIVDHFDLDIRAFVQHEANRGLFRLEDFTYKFAYKLQAAEFALSLQELSLLVYDGRFPPQLGSLNRLKYVSIRHHCLTGTLPPFLMRGLPKLNSLIVSTQLQRTYVSPSGDQCGISGSIPVSWQKNKSSITYLNLAYQRLSGKLPDITNWPMLTYLELQHNSFEGEVPLVWQNFFNNVLNKSLEPTADGGVVRIDISHNKLEGTFPRWDVPVANSVYVMPFRYLFLDGNTKLKGCIPVSGFSIVQYADTYITGLCFGDPGSAQWAQVVALNTTFRQMLRFGQINESTILGTLPVEYGNWPSLKSLNLKDNNLTGTIPPWSNLSSIVYLHSNNLDTWDSAPQETGPVATPRYCRLFKGVTCDKSNRVVQLNLTALGMGGQISKLSLLDITKVISPLTNLEVLVLARLGLSGGLAEVTQANPNAFPNLAVLDVSTNPGLTGPLPEELAVLTNLRVLDVSGSDVSGSLPISFVALQELREFRAVNCTRLSGSLPVDWGMLTNLEVLSVTSTYITGPLPSEYADYMAVRKVAVRAAAAAAAAATRARAAAEQSKRALGHPVTRSSGNSSLDADTYRAQRTRAVTYFNTAQRRAAVAQKVAQAVQAAASNGTRGRSSSGLGMLKLRQLLLNDNKLSGSLPVQYAQMRDLQVVNLSHNTLTGTIPRVFASLTKLTVLGLGHNQLHGPLPAAFVSLRRLAVLDVSNNKLNGSMPTSWRLMAGPGFRLQCLLLDSNTDVLITEEGSRGLMKSIEIRIPSTGLAINNSSSPLCSAMG</sequence>
<dbReference type="SUPFAM" id="SSF54001">
    <property type="entry name" value="Cysteine proteinases"/>
    <property type="match status" value="1"/>
</dbReference>
<feature type="region of interest" description="Disordered" evidence="2">
    <location>
        <begin position="952"/>
        <end position="971"/>
    </location>
</feature>
<dbReference type="Gene3D" id="3.80.10.10">
    <property type="entry name" value="Ribonuclease Inhibitor"/>
    <property type="match status" value="4"/>
</dbReference>
<evidence type="ECO:0000313" key="6">
    <source>
        <dbReference type="Proteomes" id="UP001244341"/>
    </source>
</evidence>
<evidence type="ECO:0000313" key="5">
    <source>
        <dbReference type="EMBL" id="WIA11338.1"/>
    </source>
</evidence>
<dbReference type="InterPro" id="IPR000668">
    <property type="entry name" value="Peptidase_C1A_C"/>
</dbReference>
<proteinExistence type="predicted"/>
<dbReference type="EMBL" id="CP126210">
    <property type="protein sequence ID" value="WIA11338.1"/>
    <property type="molecule type" value="Genomic_DNA"/>
</dbReference>
<dbReference type="Gene3D" id="3.90.70.10">
    <property type="entry name" value="Cysteine proteinases"/>
    <property type="match status" value="1"/>
</dbReference>
<keyword evidence="6" id="KW-1185">Reference proteome</keyword>
<dbReference type="Pfam" id="PF00560">
    <property type="entry name" value="LRR_1"/>
    <property type="match status" value="1"/>
</dbReference>
<dbReference type="InterPro" id="IPR050994">
    <property type="entry name" value="At_inactive_RLKs"/>
</dbReference>
<evidence type="ECO:0000256" key="2">
    <source>
        <dbReference type="SAM" id="MobiDB-lite"/>
    </source>
</evidence>
<name>A0ABY8TQE4_TETOB</name>
<feature type="domain" description="Peptidase C1A papain C-terminal" evidence="4">
    <location>
        <begin position="105"/>
        <end position="315"/>
    </location>
</feature>
<organism evidence="5 6">
    <name type="scientific">Tetradesmus obliquus</name>
    <name type="common">Green alga</name>
    <name type="synonym">Acutodesmus obliquus</name>
    <dbReference type="NCBI Taxonomy" id="3088"/>
    <lineage>
        <taxon>Eukaryota</taxon>
        <taxon>Viridiplantae</taxon>
        <taxon>Chlorophyta</taxon>
        <taxon>core chlorophytes</taxon>
        <taxon>Chlorophyceae</taxon>
        <taxon>CS clade</taxon>
        <taxon>Sphaeropleales</taxon>
        <taxon>Scenedesmaceae</taxon>
        <taxon>Tetradesmus</taxon>
    </lineage>
</organism>
<dbReference type="Proteomes" id="UP001244341">
    <property type="component" value="Chromosome 3b"/>
</dbReference>
<feature type="signal peptide" evidence="3">
    <location>
        <begin position="1"/>
        <end position="27"/>
    </location>
</feature>
<dbReference type="PANTHER" id="PTHR48010:SF5">
    <property type="entry name" value="PROTEIN TOO MANY MOUTHS"/>
    <property type="match status" value="1"/>
</dbReference>
<evidence type="ECO:0000259" key="4">
    <source>
        <dbReference type="Pfam" id="PF00112"/>
    </source>
</evidence>
<evidence type="ECO:0000256" key="3">
    <source>
        <dbReference type="SAM" id="SignalP"/>
    </source>
</evidence>
<dbReference type="InterPro" id="IPR038765">
    <property type="entry name" value="Papain-like_cys_pep_sf"/>
</dbReference>
<dbReference type="PANTHER" id="PTHR48010">
    <property type="entry name" value="OS05G0588300 PROTEIN"/>
    <property type="match status" value="1"/>
</dbReference>
<accession>A0ABY8TQE4</accession>
<feature type="compositionally biased region" description="Polar residues" evidence="2">
    <location>
        <begin position="962"/>
        <end position="971"/>
    </location>
</feature>